<evidence type="ECO:0000256" key="3">
    <source>
        <dbReference type="ARBA" id="ARBA00012438"/>
    </source>
</evidence>
<dbReference type="CDD" id="cd00082">
    <property type="entry name" value="HisKA"/>
    <property type="match status" value="1"/>
</dbReference>
<dbReference type="Pfam" id="PF00512">
    <property type="entry name" value="HisKA"/>
    <property type="match status" value="1"/>
</dbReference>
<evidence type="ECO:0000313" key="15">
    <source>
        <dbReference type="Proteomes" id="UP000280501"/>
    </source>
</evidence>
<dbReference type="Pfam" id="PF00672">
    <property type="entry name" value="HAMP"/>
    <property type="match status" value="1"/>
</dbReference>
<evidence type="ECO:0000256" key="6">
    <source>
        <dbReference type="ARBA" id="ARBA00022692"/>
    </source>
</evidence>
<keyword evidence="7 14" id="KW-0418">Kinase</keyword>
<dbReference type="InterPro" id="IPR050736">
    <property type="entry name" value="Sensor_HK_Regulatory"/>
</dbReference>
<feature type="compositionally biased region" description="Low complexity" evidence="10">
    <location>
        <begin position="299"/>
        <end position="324"/>
    </location>
</feature>
<dbReference type="InterPro" id="IPR036097">
    <property type="entry name" value="HisK_dim/P_sf"/>
</dbReference>
<dbReference type="Gene3D" id="3.30.565.10">
    <property type="entry name" value="Histidine kinase-like ATPase, C-terminal domain"/>
    <property type="match status" value="1"/>
</dbReference>
<keyword evidence="5" id="KW-0808">Transferase</keyword>
<organism evidence="14 15">
    <name type="scientific">Myceligenerans xiligouense</name>
    <dbReference type="NCBI Taxonomy" id="253184"/>
    <lineage>
        <taxon>Bacteria</taxon>
        <taxon>Bacillati</taxon>
        <taxon>Actinomycetota</taxon>
        <taxon>Actinomycetes</taxon>
        <taxon>Micrococcales</taxon>
        <taxon>Promicromonosporaceae</taxon>
        <taxon>Myceligenerans</taxon>
    </lineage>
</organism>
<reference evidence="14 15" key="1">
    <citation type="submission" date="2018-11" db="EMBL/GenBank/DDBJ databases">
        <title>Sequencing the genomes of 1000 actinobacteria strains.</title>
        <authorList>
            <person name="Klenk H.-P."/>
        </authorList>
    </citation>
    <scope>NUCLEOTIDE SEQUENCE [LARGE SCALE GENOMIC DNA]</scope>
    <source>
        <strain evidence="14 15">DSM 15700</strain>
    </source>
</reference>
<name>A0A3N4YT88_9MICO</name>
<dbReference type="InterPro" id="IPR003594">
    <property type="entry name" value="HATPase_dom"/>
</dbReference>
<evidence type="ECO:0000256" key="9">
    <source>
        <dbReference type="ARBA" id="ARBA00023012"/>
    </source>
</evidence>
<keyword evidence="4" id="KW-0597">Phosphoprotein</keyword>
<evidence type="ECO:0000259" key="12">
    <source>
        <dbReference type="PROSITE" id="PS50109"/>
    </source>
</evidence>
<dbReference type="GO" id="GO:0005886">
    <property type="term" value="C:plasma membrane"/>
    <property type="evidence" value="ECO:0007669"/>
    <property type="project" value="UniProtKB-SubCell"/>
</dbReference>
<dbReference type="SMART" id="SM00388">
    <property type="entry name" value="HisKA"/>
    <property type="match status" value="1"/>
</dbReference>
<feature type="transmembrane region" description="Helical" evidence="11">
    <location>
        <begin position="28"/>
        <end position="49"/>
    </location>
</feature>
<evidence type="ECO:0000256" key="5">
    <source>
        <dbReference type="ARBA" id="ARBA00022679"/>
    </source>
</evidence>
<dbReference type="FunFam" id="1.10.287.130:FF:000001">
    <property type="entry name" value="Two-component sensor histidine kinase"/>
    <property type="match status" value="1"/>
</dbReference>
<dbReference type="SMART" id="SM00304">
    <property type="entry name" value="HAMP"/>
    <property type="match status" value="1"/>
</dbReference>
<evidence type="ECO:0000256" key="1">
    <source>
        <dbReference type="ARBA" id="ARBA00000085"/>
    </source>
</evidence>
<dbReference type="SUPFAM" id="SSF55874">
    <property type="entry name" value="ATPase domain of HSP90 chaperone/DNA topoisomerase II/histidine kinase"/>
    <property type="match status" value="1"/>
</dbReference>
<feature type="region of interest" description="Disordered" evidence="10">
    <location>
        <begin position="298"/>
        <end position="327"/>
    </location>
</feature>
<dbReference type="InterPro" id="IPR005467">
    <property type="entry name" value="His_kinase_dom"/>
</dbReference>
<accession>A0A3N4YT88</accession>
<dbReference type="Gene3D" id="1.10.287.130">
    <property type="match status" value="1"/>
</dbReference>
<dbReference type="SUPFAM" id="SSF47384">
    <property type="entry name" value="Homodimeric domain of signal transducing histidine kinase"/>
    <property type="match status" value="1"/>
</dbReference>
<dbReference type="PRINTS" id="PR00344">
    <property type="entry name" value="BCTRLSENSOR"/>
</dbReference>
<dbReference type="SMART" id="SM00387">
    <property type="entry name" value="HATPase_c"/>
    <property type="match status" value="1"/>
</dbReference>
<evidence type="ECO:0000256" key="7">
    <source>
        <dbReference type="ARBA" id="ARBA00022777"/>
    </source>
</evidence>
<dbReference type="PROSITE" id="PS50885">
    <property type="entry name" value="HAMP"/>
    <property type="match status" value="1"/>
</dbReference>
<protein>
    <recommendedName>
        <fullName evidence="3">histidine kinase</fullName>
        <ecNumber evidence="3">2.7.13.3</ecNumber>
    </recommendedName>
</protein>
<dbReference type="GO" id="GO:0000155">
    <property type="term" value="F:phosphorelay sensor kinase activity"/>
    <property type="evidence" value="ECO:0007669"/>
    <property type="project" value="InterPro"/>
</dbReference>
<dbReference type="SUPFAM" id="SSF158472">
    <property type="entry name" value="HAMP domain-like"/>
    <property type="match status" value="1"/>
</dbReference>
<comment type="caution">
    <text evidence="14">The sequence shown here is derived from an EMBL/GenBank/DDBJ whole genome shotgun (WGS) entry which is preliminary data.</text>
</comment>
<dbReference type="InterPro" id="IPR003660">
    <property type="entry name" value="HAMP_dom"/>
</dbReference>
<keyword evidence="11" id="KW-0472">Membrane</keyword>
<dbReference type="OrthoDB" id="9757990at2"/>
<gene>
    <name evidence="14" type="ORF">EDD34_3262</name>
</gene>
<evidence type="ECO:0000256" key="8">
    <source>
        <dbReference type="ARBA" id="ARBA00022989"/>
    </source>
</evidence>
<dbReference type="PANTHER" id="PTHR43711">
    <property type="entry name" value="TWO-COMPONENT HISTIDINE KINASE"/>
    <property type="match status" value="1"/>
</dbReference>
<sequence length="383" mass="40813">MSRRLPGVARTLRDVRPLDPLSSIKIKLGILVAATVTLAVMITWLGLQLEMGPSRTFPVAILLSLVLTQFLARGMTSPLREMTHAVQAMADGDYTIRVRATSRDEVGQLAAAFNQMSEDLASVEQTRRDLIANVSHELRTPVAALQAQLENMVDGVVPATPAMLEQAHAQTERLTRLVTYLLDLSRLEAGASALSVSEFDVGDLMEECADGLQMVDAAKDLHYIIDVTPPNLAIEADRERLHQVLTNLLQNAIRHSPRDGDIRMDAYPIGETVVLEISDQGPGIAPEDRERIFQRFARGTASSPGTTAPAAGSGPDGAAGIAGSTPPASGGTGIGLAIVRWAVELHGGHVEVADSDEGATMRVTLPARAHPAPGVTAERLGDE</sequence>
<evidence type="ECO:0000313" key="14">
    <source>
        <dbReference type="EMBL" id="RPF22594.1"/>
    </source>
</evidence>
<keyword evidence="6 11" id="KW-0812">Transmembrane</keyword>
<dbReference type="Gene3D" id="6.10.340.10">
    <property type="match status" value="1"/>
</dbReference>
<dbReference type="Pfam" id="PF02518">
    <property type="entry name" value="HATPase_c"/>
    <property type="match status" value="1"/>
</dbReference>
<dbReference type="PANTHER" id="PTHR43711:SF32">
    <property type="entry name" value="SENSOR-TYPE HISTIDINE KINASE PRRB"/>
    <property type="match status" value="1"/>
</dbReference>
<dbReference type="CDD" id="cd00075">
    <property type="entry name" value="HATPase"/>
    <property type="match status" value="1"/>
</dbReference>
<proteinExistence type="predicted"/>
<keyword evidence="8 11" id="KW-1133">Transmembrane helix</keyword>
<dbReference type="Proteomes" id="UP000280501">
    <property type="component" value="Unassembled WGS sequence"/>
</dbReference>
<keyword evidence="9" id="KW-0902">Two-component regulatory system</keyword>
<dbReference type="InterPro" id="IPR003661">
    <property type="entry name" value="HisK_dim/P_dom"/>
</dbReference>
<dbReference type="PROSITE" id="PS50109">
    <property type="entry name" value="HIS_KIN"/>
    <property type="match status" value="1"/>
</dbReference>
<evidence type="ECO:0000256" key="2">
    <source>
        <dbReference type="ARBA" id="ARBA00004236"/>
    </source>
</evidence>
<dbReference type="EC" id="2.7.13.3" evidence="3"/>
<dbReference type="InterPro" id="IPR004358">
    <property type="entry name" value="Sig_transdc_His_kin-like_C"/>
</dbReference>
<feature type="domain" description="HAMP" evidence="13">
    <location>
        <begin position="73"/>
        <end position="125"/>
    </location>
</feature>
<evidence type="ECO:0000256" key="11">
    <source>
        <dbReference type="SAM" id="Phobius"/>
    </source>
</evidence>
<comment type="subcellular location">
    <subcellularLocation>
        <location evidence="2">Cell membrane</location>
    </subcellularLocation>
</comment>
<evidence type="ECO:0000256" key="4">
    <source>
        <dbReference type="ARBA" id="ARBA00022553"/>
    </source>
</evidence>
<dbReference type="InterPro" id="IPR036890">
    <property type="entry name" value="HATPase_C_sf"/>
</dbReference>
<dbReference type="CDD" id="cd06225">
    <property type="entry name" value="HAMP"/>
    <property type="match status" value="1"/>
</dbReference>
<evidence type="ECO:0000259" key="13">
    <source>
        <dbReference type="PROSITE" id="PS50885"/>
    </source>
</evidence>
<keyword evidence="15" id="KW-1185">Reference proteome</keyword>
<comment type="catalytic activity">
    <reaction evidence="1">
        <text>ATP + protein L-histidine = ADP + protein N-phospho-L-histidine.</text>
        <dbReference type="EC" id="2.7.13.3"/>
    </reaction>
</comment>
<dbReference type="EMBL" id="RKQZ01000001">
    <property type="protein sequence ID" value="RPF22594.1"/>
    <property type="molecule type" value="Genomic_DNA"/>
</dbReference>
<dbReference type="RefSeq" id="WP_123815487.1">
    <property type="nucleotide sequence ID" value="NZ_RKQZ01000001.1"/>
</dbReference>
<evidence type="ECO:0000256" key="10">
    <source>
        <dbReference type="SAM" id="MobiDB-lite"/>
    </source>
</evidence>
<dbReference type="AlphaFoldDB" id="A0A3N4YT88"/>
<feature type="domain" description="Histidine kinase" evidence="12">
    <location>
        <begin position="133"/>
        <end position="369"/>
    </location>
</feature>